<evidence type="ECO:0000256" key="1">
    <source>
        <dbReference type="ARBA" id="ARBA00006082"/>
    </source>
</evidence>
<dbReference type="EMBL" id="FJVC01000102">
    <property type="protein sequence ID" value="CZT42743.1"/>
    <property type="molecule type" value="Genomic_DNA"/>
</dbReference>
<gene>
    <name evidence="5" type="ORF">RSE6_02691</name>
</gene>
<dbReference type="GO" id="GO:0061982">
    <property type="term" value="P:meiosis I cell cycle process"/>
    <property type="evidence" value="ECO:0007669"/>
    <property type="project" value="UniProtKB-ARBA"/>
</dbReference>
<evidence type="ECO:0000256" key="3">
    <source>
        <dbReference type="SAM" id="MobiDB-lite"/>
    </source>
</evidence>
<dbReference type="Gene3D" id="3.30.565.10">
    <property type="entry name" value="Histidine kinase-like ATPase, C-terminal domain"/>
    <property type="match status" value="1"/>
</dbReference>
<dbReference type="NCBIfam" id="TIGR00585">
    <property type="entry name" value="mutl"/>
    <property type="match status" value="1"/>
</dbReference>
<dbReference type="Gene3D" id="3.30.230.10">
    <property type="match status" value="1"/>
</dbReference>
<feature type="region of interest" description="Disordered" evidence="3">
    <location>
        <begin position="645"/>
        <end position="672"/>
    </location>
</feature>
<feature type="domain" description="DNA mismatch repair protein S5" evidence="4">
    <location>
        <begin position="216"/>
        <end position="371"/>
    </location>
</feature>
<dbReference type="SUPFAM" id="SSF55874">
    <property type="entry name" value="ATPase domain of HSP90 chaperone/DNA topoisomerase II/histidine kinase"/>
    <property type="match status" value="1"/>
</dbReference>
<dbReference type="Pfam" id="PF13589">
    <property type="entry name" value="HATPase_c_3"/>
    <property type="match status" value="1"/>
</dbReference>
<dbReference type="SUPFAM" id="SSF54211">
    <property type="entry name" value="Ribosomal protein S5 domain 2-like"/>
    <property type="match status" value="1"/>
</dbReference>
<dbReference type="PANTHER" id="PTHR10073:SF41">
    <property type="entry name" value="MISMATCH REPAIR PROTEIN, PUTATIVE (AFU_ORTHOLOGUE AFUA_8G05820)-RELATED"/>
    <property type="match status" value="1"/>
</dbReference>
<evidence type="ECO:0000259" key="4">
    <source>
        <dbReference type="SMART" id="SM01340"/>
    </source>
</evidence>
<dbReference type="PROSITE" id="PS00058">
    <property type="entry name" value="DNA_MISMATCH_REPAIR_1"/>
    <property type="match status" value="1"/>
</dbReference>
<name>A0A1E1M0U6_RHYSE</name>
<dbReference type="InterPro" id="IPR013507">
    <property type="entry name" value="DNA_mismatch_S5_2-like"/>
</dbReference>
<accession>A0A1E1M0U6</accession>
<dbReference type="InterPro" id="IPR002099">
    <property type="entry name" value="MutL/Mlh/PMS"/>
</dbReference>
<dbReference type="GO" id="GO:0005524">
    <property type="term" value="F:ATP binding"/>
    <property type="evidence" value="ECO:0007669"/>
    <property type="project" value="InterPro"/>
</dbReference>
<dbReference type="FunFam" id="3.30.565.10:FF:000017">
    <property type="entry name" value="PMS1 homolog 1, mismatch repair system component"/>
    <property type="match status" value="1"/>
</dbReference>
<evidence type="ECO:0000256" key="2">
    <source>
        <dbReference type="ARBA" id="ARBA00022763"/>
    </source>
</evidence>
<dbReference type="GO" id="GO:0140664">
    <property type="term" value="F:ATP-dependent DNA damage sensor activity"/>
    <property type="evidence" value="ECO:0007669"/>
    <property type="project" value="InterPro"/>
</dbReference>
<dbReference type="PANTHER" id="PTHR10073">
    <property type="entry name" value="DNA MISMATCH REPAIR PROTEIN MLH, PMS, MUTL"/>
    <property type="match status" value="1"/>
</dbReference>
<proteinExistence type="inferred from homology"/>
<evidence type="ECO:0000313" key="6">
    <source>
        <dbReference type="Proteomes" id="UP000177625"/>
    </source>
</evidence>
<dbReference type="InterPro" id="IPR038973">
    <property type="entry name" value="MutL/Mlh/Pms-like"/>
</dbReference>
<dbReference type="Proteomes" id="UP000177625">
    <property type="component" value="Unassembled WGS sequence"/>
</dbReference>
<dbReference type="SMART" id="SM01340">
    <property type="entry name" value="DNA_mis_repair"/>
    <property type="match status" value="1"/>
</dbReference>
<dbReference type="InterPro" id="IPR014762">
    <property type="entry name" value="DNA_mismatch_repair_CS"/>
</dbReference>
<evidence type="ECO:0000313" key="5">
    <source>
        <dbReference type="EMBL" id="CZT42743.1"/>
    </source>
</evidence>
<dbReference type="AlphaFoldDB" id="A0A1E1M0U6"/>
<dbReference type="GO" id="GO:0030983">
    <property type="term" value="F:mismatched DNA binding"/>
    <property type="evidence" value="ECO:0007669"/>
    <property type="project" value="InterPro"/>
</dbReference>
<keyword evidence="2" id="KW-0227">DNA damage</keyword>
<reference evidence="6" key="1">
    <citation type="submission" date="2016-03" db="EMBL/GenBank/DDBJ databases">
        <authorList>
            <person name="Guldener U."/>
        </authorList>
    </citation>
    <scope>NUCLEOTIDE SEQUENCE [LARGE SCALE GENOMIC DNA]</scope>
</reference>
<keyword evidence="6" id="KW-1185">Reference proteome</keyword>
<dbReference type="InterPro" id="IPR020568">
    <property type="entry name" value="Ribosomal_Su5_D2-typ_SF"/>
</dbReference>
<dbReference type="Pfam" id="PF01119">
    <property type="entry name" value="DNA_mis_repair"/>
    <property type="match status" value="1"/>
</dbReference>
<dbReference type="GO" id="GO:0032389">
    <property type="term" value="C:MutLalpha complex"/>
    <property type="evidence" value="ECO:0007669"/>
    <property type="project" value="TreeGrafter"/>
</dbReference>
<dbReference type="GO" id="GO:0006298">
    <property type="term" value="P:mismatch repair"/>
    <property type="evidence" value="ECO:0007669"/>
    <property type="project" value="InterPro"/>
</dbReference>
<dbReference type="GO" id="GO:0016887">
    <property type="term" value="F:ATP hydrolysis activity"/>
    <property type="evidence" value="ECO:0007669"/>
    <property type="project" value="InterPro"/>
</dbReference>
<protein>
    <submittedName>
        <fullName evidence="5">Related to DNA mismatch repair protein PMS2</fullName>
    </submittedName>
</protein>
<dbReference type="InterPro" id="IPR036890">
    <property type="entry name" value="HATPase_C_sf"/>
</dbReference>
<dbReference type="InterPro" id="IPR014721">
    <property type="entry name" value="Ribsml_uS5_D2-typ_fold_subgr"/>
</dbReference>
<sequence length="933" mass="103300">MAITALPDSTIHLLGSAQALTTPASLVKELIDNALDAKATSVDILISPNTIDKIEVRDNGYGIAQEDLDSLGRRGHTSKLRSFDELKSIGGVSLGFRGEALASAVQLGVVSVTTRTEGETVATCVQLKAPGGIASQSRASHPVGTKVSVTKFLYNLPVRKQTAEKEAAKTLKKIKELLQSYAFARPKVRFCLKVASGGKGSWSFTPRANDGMKEVVSQIIGRDAAAQCIERSFSFSEKSSQVKLNEESRSADLAQSTETQISDSRQFLVEVFMPKPKATSVGHGQYISIDTRPVAHDKGTMRKLVSIYKYYVKGSILEGEEKLRDPFLRLNINCPVSSYDPNVEPAKDDVIFQNEPLVLESIEQLFKEVYGEPIDSSVSAVPKGRCTKLEDFELLMSRSISSQKPPVPANNLNAGHKERIILTESAVVSDRARKPKIGSLLPPNVEVREESESREGWKWDVDMSKDLSEDVEDIQRRNQSSRCPVSRYSPELDIRATPENSLNPWTISKMTAPLRHKNDVTPTLASAPILLQNASHTMRNYLPTPHHSSDPVSTDAESLASMRVAPPRHVVNRDDVSILPEPSLLSANREPRRQSDQPFMLNPILYSKTAESDDGLMLGEDSETFRKSKNDFHSARAIFDGSLQRFPRQSDPRKSKGMNTPFVPPIRAGNHIEPQDDLRQTTLEGGITHKAPGQNGRVPNSLDPDQIDELAWAMDFEHRKENATRQRRKEIVAARAEAKAEAELVAPTIRRGRRLQNSNCYAGGIDTDETSKSPHKNRYNAAIANLETNEAAPGGEDAAKQSFKTSLPDGDPRAYLMRRQKSLLPSVRGGLLKPMRAKSTRLPLERIPQAQNMHNVLLKCPVDIGTIQDCVGKISTHDQYVRGANQSNGLQMSVSEAEMAEKRVQKVVEKWMERCPEKRDDVNYDSENLIRID</sequence>
<comment type="similarity">
    <text evidence="1">Belongs to the DNA mismatch repair MutL/HexB family.</text>
</comment>
<feature type="region of interest" description="Disordered" evidence="3">
    <location>
        <begin position="790"/>
        <end position="811"/>
    </location>
</feature>
<organism evidence="5 6">
    <name type="scientific">Rhynchosporium secalis</name>
    <name type="common">Barley scald fungus</name>
    <dbReference type="NCBI Taxonomy" id="38038"/>
    <lineage>
        <taxon>Eukaryota</taxon>
        <taxon>Fungi</taxon>
        <taxon>Dikarya</taxon>
        <taxon>Ascomycota</taxon>
        <taxon>Pezizomycotina</taxon>
        <taxon>Leotiomycetes</taxon>
        <taxon>Helotiales</taxon>
        <taxon>Ploettnerulaceae</taxon>
        <taxon>Rhynchosporium</taxon>
    </lineage>
</organism>